<evidence type="ECO:0000313" key="1">
    <source>
        <dbReference type="EMBL" id="KAG9346580.1"/>
    </source>
</evidence>
<dbReference type="EMBL" id="JAFBMS010000015">
    <property type="protein sequence ID" value="KAG9346580.1"/>
    <property type="molecule type" value="Genomic_DNA"/>
</dbReference>
<keyword evidence="2" id="KW-1185">Reference proteome</keyword>
<dbReference type="Proteomes" id="UP000824540">
    <property type="component" value="Unassembled WGS sequence"/>
</dbReference>
<proteinExistence type="predicted"/>
<comment type="caution">
    <text evidence="1">The sequence shown here is derived from an EMBL/GenBank/DDBJ whole genome shotgun (WGS) entry which is preliminary data.</text>
</comment>
<reference evidence="1" key="1">
    <citation type="thesis" date="2021" institute="BYU ScholarsArchive" country="Provo, UT, USA">
        <title>Applications of and Algorithms for Genome Assembly and Genomic Analyses with an Emphasis on Marine Teleosts.</title>
        <authorList>
            <person name="Pickett B.D."/>
        </authorList>
    </citation>
    <scope>NUCLEOTIDE SEQUENCE</scope>
    <source>
        <strain evidence="1">HI-2016</strain>
    </source>
</reference>
<evidence type="ECO:0000313" key="2">
    <source>
        <dbReference type="Proteomes" id="UP000824540"/>
    </source>
</evidence>
<sequence length="104" mass="11543">MLVTSCHMDRSRQLHSENMAVRIPESTSGTWAVSKRTPQTGAHYLNGEVGEAVGHLRNADTGIHVGYSTSPAVCCLHRSQLNIEENRKRNVEADNTELHCCLWA</sequence>
<dbReference type="OrthoDB" id="10558285at2759"/>
<gene>
    <name evidence="1" type="ORF">JZ751_006891</name>
</gene>
<accession>A0A8T2P447</accession>
<protein>
    <submittedName>
        <fullName evidence="1">Uncharacterized protein</fullName>
    </submittedName>
</protein>
<name>A0A8T2P447_9TELE</name>
<organism evidence="1 2">
    <name type="scientific">Albula glossodonta</name>
    <name type="common">roundjaw bonefish</name>
    <dbReference type="NCBI Taxonomy" id="121402"/>
    <lineage>
        <taxon>Eukaryota</taxon>
        <taxon>Metazoa</taxon>
        <taxon>Chordata</taxon>
        <taxon>Craniata</taxon>
        <taxon>Vertebrata</taxon>
        <taxon>Euteleostomi</taxon>
        <taxon>Actinopterygii</taxon>
        <taxon>Neopterygii</taxon>
        <taxon>Teleostei</taxon>
        <taxon>Albuliformes</taxon>
        <taxon>Albulidae</taxon>
        <taxon>Albula</taxon>
    </lineage>
</organism>
<dbReference type="AlphaFoldDB" id="A0A8T2P447"/>